<reference evidence="1 2" key="1">
    <citation type="submission" date="2023-08" db="EMBL/GenBank/DDBJ databases">
        <authorList>
            <person name="Buchebner-Jance M."/>
        </authorList>
    </citation>
    <scope>NUCLEOTIDE SEQUENCE [LARGE SCALE GENOMIC DNA]</scope>
    <source>
        <strain evidence="1 2">NCIMB 15473</strain>
    </source>
</reference>
<dbReference type="RefSeq" id="WP_160162859.1">
    <property type="nucleotide sequence ID" value="NZ_CP132483.1"/>
</dbReference>
<keyword evidence="2" id="KW-1185">Reference proteome</keyword>
<proteinExistence type="predicted"/>
<evidence type="ECO:0000313" key="2">
    <source>
        <dbReference type="Proteomes" id="UP001230566"/>
    </source>
</evidence>
<sequence length="52" mass="5912">MNGRYAVYNNSGDLEIERCDTAEEALRDNELNDWGGFVIDLETGEEVTDDEQ</sequence>
<gene>
    <name evidence="1" type="ORF">LACSTY_000789</name>
</gene>
<organism evidence="1 2">
    <name type="scientific">Lacticaseibacillus styriensis</name>
    <dbReference type="NCBI Taxonomy" id="3068306"/>
    <lineage>
        <taxon>Bacteria</taxon>
        <taxon>Bacillati</taxon>
        <taxon>Bacillota</taxon>
        <taxon>Bacilli</taxon>
        <taxon>Lactobacillales</taxon>
        <taxon>Lactobacillaceae</taxon>
        <taxon>Lacticaseibacillus</taxon>
    </lineage>
</organism>
<accession>A0ABY9LCT6</accession>
<dbReference type="Proteomes" id="UP001230566">
    <property type="component" value="Chromosome"/>
</dbReference>
<protein>
    <submittedName>
        <fullName evidence="1">Uncharacterized protein</fullName>
    </submittedName>
</protein>
<evidence type="ECO:0000313" key="1">
    <source>
        <dbReference type="EMBL" id="WLV81553.1"/>
    </source>
</evidence>
<name>A0ABY9LCT6_9LACO</name>
<dbReference type="EMBL" id="CP132483">
    <property type="protein sequence ID" value="WLV81553.1"/>
    <property type="molecule type" value="Genomic_DNA"/>
</dbReference>